<dbReference type="EMBL" id="JAIXCQ010000012">
    <property type="protein sequence ID" value="MCA5894754.1"/>
    <property type="molecule type" value="Genomic_DNA"/>
</dbReference>
<gene>
    <name evidence="4" type="ORF">LEP48_15550</name>
</gene>
<name>A0ABS7ZLL0_9MICO</name>
<evidence type="ECO:0000256" key="2">
    <source>
        <dbReference type="SAM" id="Phobius"/>
    </source>
</evidence>
<evidence type="ECO:0000313" key="5">
    <source>
        <dbReference type="Proteomes" id="UP001319870"/>
    </source>
</evidence>
<feature type="domain" description="Protein-glutamine gamma-glutamyltransferase-like C-terminal" evidence="3">
    <location>
        <begin position="155"/>
        <end position="224"/>
    </location>
</feature>
<accession>A0ABS7ZLL0</accession>
<keyword evidence="2" id="KW-0812">Transmembrane</keyword>
<proteinExistence type="predicted"/>
<evidence type="ECO:0000259" key="3">
    <source>
        <dbReference type="Pfam" id="PF13559"/>
    </source>
</evidence>
<keyword evidence="5" id="KW-1185">Reference proteome</keyword>
<dbReference type="RefSeq" id="WP_225566486.1">
    <property type="nucleotide sequence ID" value="NZ_JAIXCQ010000012.1"/>
</dbReference>
<keyword evidence="2" id="KW-0472">Membrane</keyword>
<evidence type="ECO:0000256" key="1">
    <source>
        <dbReference type="SAM" id="MobiDB-lite"/>
    </source>
</evidence>
<dbReference type="Proteomes" id="UP001319870">
    <property type="component" value="Unassembled WGS sequence"/>
</dbReference>
<dbReference type="Pfam" id="PF13559">
    <property type="entry name" value="DUF4129"/>
    <property type="match status" value="1"/>
</dbReference>
<organism evidence="4 5">
    <name type="scientific">Isoptericola luteus</name>
    <dbReference type="NCBI Taxonomy" id="2879484"/>
    <lineage>
        <taxon>Bacteria</taxon>
        <taxon>Bacillati</taxon>
        <taxon>Actinomycetota</taxon>
        <taxon>Actinomycetes</taxon>
        <taxon>Micrococcales</taxon>
        <taxon>Promicromonosporaceae</taxon>
        <taxon>Isoptericola</taxon>
    </lineage>
</organism>
<sequence length="260" mass="27131">MPERTPRPRTGRDPAPLLGYVLLALVVIGAAAATPWRVALPALVLPQELPDPVRLSAVPELGPRQEPQDSEALTVIVVVLALLGALLILTLLYLLARRALAELRDTPEDDDDIPDAVTPGAVAPALAVPELQDAVQLALARVDAAATPHDAVVAAWVALEDAAAEHGHRRAPAQTPTEFTGELLAATPAPPDAVSTLRRLYSEARFTDRPVDAGQVDGARGALRRIARVLADGSHAATSDATPGVDDTGSGDRPGLRDAP</sequence>
<protein>
    <submittedName>
        <fullName evidence="4">DUF4129 domain-containing protein</fullName>
    </submittedName>
</protein>
<feature type="transmembrane region" description="Helical" evidence="2">
    <location>
        <begin position="70"/>
        <end position="95"/>
    </location>
</feature>
<dbReference type="InterPro" id="IPR025403">
    <property type="entry name" value="TgpA-like_C"/>
</dbReference>
<feature type="region of interest" description="Disordered" evidence="1">
    <location>
        <begin position="233"/>
        <end position="260"/>
    </location>
</feature>
<keyword evidence="2" id="KW-1133">Transmembrane helix</keyword>
<reference evidence="4 5" key="1">
    <citation type="submission" date="2021-09" db="EMBL/GenBank/DDBJ databases">
        <title>Isoptericola luteus sp. nov., a novel bacterium isolated from Harbin, the capital city of Heilongjiang province.</title>
        <authorList>
            <person name="Li J."/>
        </authorList>
    </citation>
    <scope>NUCLEOTIDE SEQUENCE [LARGE SCALE GENOMIC DNA]</scope>
    <source>
        <strain evidence="4 5">NEAU-Y5</strain>
    </source>
</reference>
<evidence type="ECO:0000313" key="4">
    <source>
        <dbReference type="EMBL" id="MCA5894754.1"/>
    </source>
</evidence>
<comment type="caution">
    <text evidence="4">The sequence shown here is derived from an EMBL/GenBank/DDBJ whole genome shotgun (WGS) entry which is preliminary data.</text>
</comment>